<organism evidence="2 3">
    <name type="scientific">Saitozyma podzolica</name>
    <dbReference type="NCBI Taxonomy" id="1890683"/>
    <lineage>
        <taxon>Eukaryota</taxon>
        <taxon>Fungi</taxon>
        <taxon>Dikarya</taxon>
        <taxon>Basidiomycota</taxon>
        <taxon>Agaricomycotina</taxon>
        <taxon>Tremellomycetes</taxon>
        <taxon>Tremellales</taxon>
        <taxon>Trimorphomycetaceae</taxon>
        <taxon>Saitozyma</taxon>
    </lineage>
</organism>
<evidence type="ECO:0000256" key="1">
    <source>
        <dbReference type="SAM" id="MobiDB-lite"/>
    </source>
</evidence>
<feature type="region of interest" description="Disordered" evidence="1">
    <location>
        <begin position="1"/>
        <end position="23"/>
    </location>
</feature>
<keyword evidence="3" id="KW-1185">Reference proteome</keyword>
<evidence type="ECO:0000313" key="3">
    <source>
        <dbReference type="Proteomes" id="UP000279259"/>
    </source>
</evidence>
<dbReference type="AlphaFoldDB" id="A0A427YFQ6"/>
<dbReference type="Proteomes" id="UP000279259">
    <property type="component" value="Unassembled WGS sequence"/>
</dbReference>
<reference evidence="2 3" key="1">
    <citation type="submission" date="2018-11" db="EMBL/GenBank/DDBJ databases">
        <title>Genome sequence of Saitozyma podzolica DSM 27192.</title>
        <authorList>
            <person name="Aliyu H."/>
            <person name="Gorte O."/>
            <person name="Ochsenreither K."/>
        </authorList>
    </citation>
    <scope>NUCLEOTIDE SEQUENCE [LARGE SCALE GENOMIC DNA]</scope>
    <source>
        <strain evidence="2 3">DSM 27192</strain>
    </source>
</reference>
<comment type="caution">
    <text evidence="2">The sequence shown here is derived from an EMBL/GenBank/DDBJ whole genome shotgun (WGS) entry which is preliminary data.</text>
</comment>
<name>A0A427YFQ6_9TREE</name>
<evidence type="ECO:0000313" key="2">
    <source>
        <dbReference type="EMBL" id="RSH89817.1"/>
    </source>
</evidence>
<dbReference type="EMBL" id="RSCD01000012">
    <property type="protein sequence ID" value="RSH89817.1"/>
    <property type="molecule type" value="Genomic_DNA"/>
</dbReference>
<protein>
    <submittedName>
        <fullName evidence="2">Uncharacterized protein</fullName>
    </submittedName>
</protein>
<gene>
    <name evidence="2" type="ORF">EHS25_001803</name>
</gene>
<proteinExistence type="predicted"/>
<sequence length="329" mass="35779">MVSPASADARSTTIRPGFPPHGLPADTIAAAAQQHVVARQAPDIIKPRPEGGWERHLELGGYRGPLTSGVEKIVKYPKDNYQMSLHSLDIPSSPINPSLTHELRPKSQVVVETPPLTPSDGAACDTSLCPLWLHVEVPAVVARALECLEAARRDFAQEHLIDLGVVDGTEVWLDPTDNRAHNRVVSTAPGVIRMLTGAIVDPSDTHRTRAALSPSRGARGSRTASNVREQVDWRCCSSDQKKGLLRLFPLLSFDELALTPKMEGAKEVRRLVELFRKHRTQDQVQLISAHRGLRLGATAENVRTAERTLLTATGASPARNQGLDTICGD</sequence>
<accession>A0A427YFQ6</accession>